<evidence type="ECO:0000313" key="8">
    <source>
        <dbReference type="Proteomes" id="UP000673691"/>
    </source>
</evidence>
<organism evidence="7 8">
    <name type="scientific">Olpidium bornovanus</name>
    <dbReference type="NCBI Taxonomy" id="278681"/>
    <lineage>
        <taxon>Eukaryota</taxon>
        <taxon>Fungi</taxon>
        <taxon>Fungi incertae sedis</taxon>
        <taxon>Olpidiomycota</taxon>
        <taxon>Olpidiomycotina</taxon>
        <taxon>Olpidiomycetes</taxon>
        <taxon>Olpidiales</taxon>
        <taxon>Olpidiaceae</taxon>
        <taxon>Olpidium</taxon>
    </lineage>
</organism>
<reference evidence="7 8" key="1">
    <citation type="journal article" name="Sci. Rep.">
        <title>Genome-scale phylogenetic analyses confirm Olpidium as the closest living zoosporic fungus to the non-flagellated, terrestrial fungi.</title>
        <authorList>
            <person name="Chang Y."/>
            <person name="Rochon D."/>
            <person name="Sekimoto S."/>
            <person name="Wang Y."/>
            <person name="Chovatia M."/>
            <person name="Sandor L."/>
            <person name="Salamov A."/>
            <person name="Grigoriev I.V."/>
            <person name="Stajich J.E."/>
            <person name="Spatafora J.W."/>
        </authorList>
    </citation>
    <scope>NUCLEOTIDE SEQUENCE [LARGE SCALE GENOMIC DNA]</scope>
    <source>
        <strain evidence="7">S191</strain>
    </source>
</reference>
<proteinExistence type="inferred from homology"/>
<evidence type="ECO:0000256" key="3">
    <source>
        <dbReference type="ARBA" id="ARBA00022576"/>
    </source>
</evidence>
<dbReference type="EMBL" id="JAEFCI010000807">
    <property type="protein sequence ID" value="KAG5463322.1"/>
    <property type="molecule type" value="Genomic_DNA"/>
</dbReference>
<dbReference type="OrthoDB" id="10260828at2759"/>
<dbReference type="PANTHER" id="PTHR43206">
    <property type="entry name" value="AMINOTRANSFERASE"/>
    <property type="match status" value="1"/>
</dbReference>
<evidence type="ECO:0000256" key="6">
    <source>
        <dbReference type="RuleBase" id="RU003560"/>
    </source>
</evidence>
<dbReference type="SUPFAM" id="SSF53383">
    <property type="entry name" value="PLP-dependent transferases"/>
    <property type="match status" value="1"/>
</dbReference>
<dbReference type="PIRSF" id="PIRSF000521">
    <property type="entry name" value="Transaminase_4ab_Lys_Orn"/>
    <property type="match status" value="1"/>
</dbReference>
<dbReference type="InterPro" id="IPR005814">
    <property type="entry name" value="Aminotrans_3"/>
</dbReference>
<name>A0A8H8A1T6_9FUNG</name>
<sequence>MAPAFAAPAARPALCGLPRRAPPTRRFSSRPAAAEFDPVTAHYFPLQPVKPIMQTSVPGPATAKYKARLEGVADARAVFFVTDMSKSMGNYIADTISALVNRPALGVVPTGHWIDLVENSLMKIAPKGLNNIKAAFMFHQHRKRVSSTPGKQFVDMSEFTAEEIESCMQNAPPGSPHLGVLSFERGFHGRTLKYPLEQHTAENAEEEDRREKPEIAAVIVEPIQGEGGDRWASPAFFRSLRKLCRDRGIVFIVDEVQTGVGATGKFWAHEYWDEEGEEDSGPAADIVTFSKKMQLGGFFYRREYRPSQAWRNFNTWLGDPARLIQATTTVNEIRSQKLLDRVSSVGNYVKGHLADIAASRKATGRNFALSNVRGLGTFLAFDLPTPALRDAFVTAMRNRGVHLAGCGERSVRLRPMLVFGKNEADVFLGVLSKVA</sequence>
<comment type="similarity">
    <text evidence="2 6">Belongs to the class-III pyridoxal-phosphate-dependent aminotransferase family.</text>
</comment>
<evidence type="ECO:0000256" key="4">
    <source>
        <dbReference type="ARBA" id="ARBA00022679"/>
    </source>
</evidence>
<gene>
    <name evidence="7" type="ORF">BJ554DRAFT_238</name>
</gene>
<dbReference type="InterPro" id="IPR015421">
    <property type="entry name" value="PyrdxlP-dep_Trfase_major"/>
</dbReference>
<dbReference type="Proteomes" id="UP000673691">
    <property type="component" value="Unassembled WGS sequence"/>
</dbReference>
<dbReference type="GO" id="GO:0030170">
    <property type="term" value="F:pyridoxal phosphate binding"/>
    <property type="evidence" value="ECO:0007669"/>
    <property type="project" value="InterPro"/>
</dbReference>
<protein>
    <submittedName>
        <fullName evidence="7">4-aminobutyrate aminotransferase</fullName>
    </submittedName>
</protein>
<dbReference type="GO" id="GO:0005739">
    <property type="term" value="C:mitochondrion"/>
    <property type="evidence" value="ECO:0007669"/>
    <property type="project" value="TreeGrafter"/>
</dbReference>
<dbReference type="Gene3D" id="3.40.640.10">
    <property type="entry name" value="Type I PLP-dependent aspartate aminotransferase-like (Major domain)"/>
    <property type="match status" value="1"/>
</dbReference>
<comment type="caution">
    <text evidence="7">The sequence shown here is derived from an EMBL/GenBank/DDBJ whole genome shotgun (WGS) entry which is preliminary data.</text>
</comment>
<dbReference type="GO" id="GO:0008483">
    <property type="term" value="F:transaminase activity"/>
    <property type="evidence" value="ECO:0007669"/>
    <property type="project" value="UniProtKB-KW"/>
</dbReference>
<evidence type="ECO:0000256" key="5">
    <source>
        <dbReference type="ARBA" id="ARBA00022898"/>
    </source>
</evidence>
<evidence type="ECO:0000313" key="7">
    <source>
        <dbReference type="EMBL" id="KAG5463322.1"/>
    </source>
</evidence>
<accession>A0A8H8A1T6</accession>
<dbReference type="PANTHER" id="PTHR43206:SF1">
    <property type="entry name" value="4-AMINOBUTYRATE AMINOTRANSFERASE, MITOCHONDRIAL"/>
    <property type="match status" value="1"/>
</dbReference>
<keyword evidence="5 6" id="KW-0663">Pyridoxal phosphate</keyword>
<evidence type="ECO:0000256" key="1">
    <source>
        <dbReference type="ARBA" id="ARBA00001933"/>
    </source>
</evidence>
<evidence type="ECO:0000256" key="2">
    <source>
        <dbReference type="ARBA" id="ARBA00008954"/>
    </source>
</evidence>
<dbReference type="Pfam" id="PF00202">
    <property type="entry name" value="Aminotran_3"/>
    <property type="match status" value="1"/>
</dbReference>
<dbReference type="InterPro" id="IPR015424">
    <property type="entry name" value="PyrdxlP-dep_Trfase"/>
</dbReference>
<dbReference type="AlphaFoldDB" id="A0A8H8A1T6"/>
<comment type="cofactor">
    <cofactor evidence="1">
        <name>pyridoxal 5'-phosphate</name>
        <dbReference type="ChEBI" id="CHEBI:597326"/>
    </cofactor>
</comment>
<dbReference type="InterPro" id="IPR015422">
    <property type="entry name" value="PyrdxlP-dep_Trfase_small"/>
</dbReference>
<keyword evidence="3 7" id="KW-0032">Aminotransferase</keyword>
<dbReference type="Gene3D" id="3.90.1150.10">
    <property type="entry name" value="Aspartate Aminotransferase, domain 1"/>
    <property type="match status" value="1"/>
</dbReference>
<keyword evidence="8" id="KW-1185">Reference proteome</keyword>
<keyword evidence="4" id="KW-0808">Transferase</keyword>
<dbReference type="GO" id="GO:0009450">
    <property type="term" value="P:gamma-aminobutyric acid catabolic process"/>
    <property type="evidence" value="ECO:0007669"/>
    <property type="project" value="TreeGrafter"/>
</dbReference>